<accession>A0ACC0B8C1</accession>
<sequence length="171" mass="19625">MWKLNICERVLSWKDNWLGVELYKRVFCNRYLRRRKGSTSLAFSDHWSLIRGRVCERGEVAAIVASKGSSEFALSFIGGTLGKIAYQSLSSTLWLATRRYMSSVWDWKGRYSSCLEGLWLDKEGSERVGVKVEVGFFAVTDVCAWIDNNTSSGAMRWRPELEWSLLFCVVV</sequence>
<comment type="caution">
    <text evidence="1">The sequence shown here is derived from an EMBL/GenBank/DDBJ whole genome shotgun (WGS) entry which is preliminary data.</text>
</comment>
<protein>
    <submittedName>
        <fullName evidence="1">Uncharacterized protein</fullName>
    </submittedName>
</protein>
<reference evidence="2" key="1">
    <citation type="journal article" date="2023" name="Nat. Plants">
        <title>Single-cell RNA sequencing provides a high-resolution roadmap for understanding the multicellular compartmentation of specialized metabolism.</title>
        <authorList>
            <person name="Sun S."/>
            <person name="Shen X."/>
            <person name="Li Y."/>
            <person name="Li Y."/>
            <person name="Wang S."/>
            <person name="Li R."/>
            <person name="Zhang H."/>
            <person name="Shen G."/>
            <person name="Guo B."/>
            <person name="Wei J."/>
            <person name="Xu J."/>
            <person name="St-Pierre B."/>
            <person name="Chen S."/>
            <person name="Sun C."/>
        </authorList>
    </citation>
    <scope>NUCLEOTIDE SEQUENCE [LARGE SCALE GENOMIC DNA]</scope>
</reference>
<evidence type="ECO:0000313" key="1">
    <source>
        <dbReference type="EMBL" id="KAI5668912.1"/>
    </source>
</evidence>
<gene>
    <name evidence="1" type="ORF">M9H77_18765</name>
</gene>
<evidence type="ECO:0000313" key="2">
    <source>
        <dbReference type="Proteomes" id="UP001060085"/>
    </source>
</evidence>
<name>A0ACC0B8C1_CATRO</name>
<keyword evidence="2" id="KW-1185">Reference proteome</keyword>
<dbReference type="EMBL" id="CM044704">
    <property type="protein sequence ID" value="KAI5668912.1"/>
    <property type="molecule type" value="Genomic_DNA"/>
</dbReference>
<organism evidence="1 2">
    <name type="scientific">Catharanthus roseus</name>
    <name type="common">Madagascar periwinkle</name>
    <name type="synonym">Vinca rosea</name>
    <dbReference type="NCBI Taxonomy" id="4058"/>
    <lineage>
        <taxon>Eukaryota</taxon>
        <taxon>Viridiplantae</taxon>
        <taxon>Streptophyta</taxon>
        <taxon>Embryophyta</taxon>
        <taxon>Tracheophyta</taxon>
        <taxon>Spermatophyta</taxon>
        <taxon>Magnoliopsida</taxon>
        <taxon>eudicotyledons</taxon>
        <taxon>Gunneridae</taxon>
        <taxon>Pentapetalae</taxon>
        <taxon>asterids</taxon>
        <taxon>lamiids</taxon>
        <taxon>Gentianales</taxon>
        <taxon>Apocynaceae</taxon>
        <taxon>Rauvolfioideae</taxon>
        <taxon>Vinceae</taxon>
        <taxon>Catharanthinae</taxon>
        <taxon>Catharanthus</taxon>
    </lineage>
</organism>
<proteinExistence type="predicted"/>
<dbReference type="Proteomes" id="UP001060085">
    <property type="component" value="Linkage Group LG04"/>
</dbReference>